<evidence type="ECO:0000313" key="1">
    <source>
        <dbReference type="EnsemblPlants" id="AVESA.00010b.r2.1DG0141300.1.CDS"/>
    </source>
</evidence>
<name>A0ACD5TWX9_AVESA</name>
<accession>A0ACD5TWX9</accession>
<keyword evidence="2" id="KW-1185">Reference proteome</keyword>
<dbReference type="EnsemblPlants" id="AVESA.00010b.r2.1DG0141300.1">
    <property type="protein sequence ID" value="AVESA.00010b.r2.1DG0141300.1.CDS"/>
    <property type="gene ID" value="AVESA.00010b.r2.1DG0141300"/>
</dbReference>
<protein>
    <submittedName>
        <fullName evidence="1">Uncharacterized protein</fullName>
    </submittedName>
</protein>
<proteinExistence type="predicted"/>
<evidence type="ECO:0000313" key="2">
    <source>
        <dbReference type="Proteomes" id="UP001732700"/>
    </source>
</evidence>
<organism evidence="1 2">
    <name type="scientific">Avena sativa</name>
    <name type="common">Oat</name>
    <dbReference type="NCBI Taxonomy" id="4498"/>
    <lineage>
        <taxon>Eukaryota</taxon>
        <taxon>Viridiplantae</taxon>
        <taxon>Streptophyta</taxon>
        <taxon>Embryophyta</taxon>
        <taxon>Tracheophyta</taxon>
        <taxon>Spermatophyta</taxon>
        <taxon>Magnoliopsida</taxon>
        <taxon>Liliopsida</taxon>
        <taxon>Poales</taxon>
        <taxon>Poaceae</taxon>
        <taxon>BOP clade</taxon>
        <taxon>Pooideae</taxon>
        <taxon>Poodae</taxon>
        <taxon>Poeae</taxon>
        <taxon>Poeae Chloroplast Group 1 (Aveneae type)</taxon>
        <taxon>Aveninae</taxon>
        <taxon>Avena</taxon>
    </lineage>
</organism>
<dbReference type="Proteomes" id="UP001732700">
    <property type="component" value="Chromosome 1D"/>
</dbReference>
<sequence>MEGAHRGSARLKPEDAAAAAAVPMPAAMPQVLGDGFSDWYLSTQEDGEEHNKVKLEQSVSAHFQGHCQIGFRLNERPMTMAEDAMAAAAPQVGDGLMADYKPWGLSTEEDNLAVKLEQPVEAIQAIGQIGEDRDATLLSNWNMDDDKFLLEPGEAAEYASLSMCQVANGGLSSSRALDATCGEAFYSRDVVCAADKETEMSQYQWEGLVGNGGDWGGMADVMASEGDSKTVPEEALCGNEGLLGSVKHGTERSPCGADGVMFMADGNYELQRDDLMPKTETEVSGRMNEYSVPSVSGRIDVSSNGKADRVAEISGDPVTYHVTDAGLWNKVLCAPFGGGSQAKYSGCVYDMVDKAPEASQRQEAGLAAEGAALFDGYNDGFSSSVKFDIQQLPHDMDAMLLKKDGNGELEKDVLLPKIEARVSSPVHEDSGPSTFGSNLAVSLDDKSGGIGEISEHKTGIEKVACCSLGGGMLSRDGGFWKEEALGDEIQFSRMDGCHENRALGHQDSSAIELDCPNHLALELNARKSVVDKPCSAVFVKNCNDEELENQKSESSSVSRRRNPRRSASARNPTLEKHDRIYKGSNSACKSKKVESSCSLVESTMIKFPNKTTKARSGINRPLKSTAWGSLQKLTGGFGQNCEPSTSNSHLFSLENGRSRKTSGKKEQPSIRKTRSSRCSKNRFSPLSAIGFASNDQPTFSVTTSTYASSEGYMGNFPRLDHHALVNGSDDAHKTAECMSIQTGLQQLDRCLESVTQEICPAYICGDFAKSTSEPSLNIAGVGFSPDSVLDVASATCENNTAANHDAKLRTNPSCPSALTENGLHPSALSTSGSRKNHASLSADLEQWAHSLRGNENRRHEDINPSHAILGYIGEGKVQVLEKSNAARKGKKVGKQERQKKDEMKGKNIKDRGSTIIPSELRVFSDDSCSLVPSVPPKSGSCFEVVTSATQGISMHEHDSMQVRSVIGKEKTSALDNVKSPRRKKNDYSGGKKDTMWDPYVKGKGMNRNIAGDIFLDSGSSTSPSQLVADLAASHMNDQSNRTPATEFAFENSDVISTGMPRNSAYITDGASLPQPPRAAWVCCDDCQKWRCIPADFADIIGKTNCRWTCKDNKDKTFSDCSIPQEKTNAEINAELDLSDASADEADNDGLNSKASKAPSWTHARINSFLHRNRRNQSVDEVLDITAYESRQRYYASKGQKHFYFMTLNGGEVIDACTKGNLGRFINHSCSPNCRTEKWMVNGEVCIGIFAMKNIKKGEELTFDYNYVRVSGAAPQKCFCGTAKCRGYIGGDISGSGIIAQDDAEAGHFEPMVSYKDAEEMLGNTYCSHGANPNIVEHETYIQGEDSNNCPPATPDLEPHQQTSPILSDTSEPDNSMEAWSPQDAEEVTRTPVHVSCTIESSLQQFPVYGNQPLEFLEKTPNTIDELTAPNVMNRSTPNADLGSSLVPGFHAKKKNSLKHHRNVKPPCPIDNQHTLGVEGRLNSLLDQDGGISRRKDATHGYLRLLIMTAADDDDDAGKTSKSIRDLALILEALLQTKSGAVLLDIINMNDISTSAKPCLVKTNPLSPGTPHSKKSNVHPIARKFCDKWIHPYMDGLANCSTHSYSSRRKRKSRWDYQPESHYKMVGLQTAKVHSGREQMDLQNSLIRLRSHGNWVTNINHNDVAVVGRSTDGADDDVPPGFEPQRERQPAQASLDCGVAPGFCQGKYLPNLSISYGIPIAIVQHFGTPEVEGTQCGKKWKVAPGVPFNPFPPLPRGSPCPSTSSTQMSRHHGASTMKHDSSGYRGRGGRVHRNWRNEERTRFPYDNRGRRFPNNHHRLER</sequence>
<reference evidence="1" key="2">
    <citation type="submission" date="2025-09" db="UniProtKB">
        <authorList>
            <consortium name="EnsemblPlants"/>
        </authorList>
    </citation>
    <scope>IDENTIFICATION</scope>
</reference>
<reference evidence="1" key="1">
    <citation type="submission" date="2021-05" db="EMBL/GenBank/DDBJ databases">
        <authorList>
            <person name="Scholz U."/>
            <person name="Mascher M."/>
            <person name="Fiebig A."/>
        </authorList>
    </citation>
    <scope>NUCLEOTIDE SEQUENCE [LARGE SCALE GENOMIC DNA]</scope>
</reference>